<keyword evidence="1 2" id="KW-0597">Phosphoprotein</keyword>
<evidence type="ECO:0000313" key="4">
    <source>
        <dbReference type="EMBL" id="NOT35019.1"/>
    </source>
</evidence>
<dbReference type="InterPro" id="IPR001789">
    <property type="entry name" value="Sig_transdc_resp-reg_receiver"/>
</dbReference>
<reference evidence="4 5" key="1">
    <citation type="submission" date="2020-04" db="EMBL/GenBank/DDBJ databases">
        <title>Metagenomic profiling of ammonia- and methane-oxidizing microorganisms in a Dutch drinking water treatment plant.</title>
        <authorList>
            <person name="Poghosyan L."/>
            <person name="Leucker S."/>
        </authorList>
    </citation>
    <scope>NUCLEOTIDE SEQUENCE [LARGE SCALE GENOMIC DNA]</scope>
    <source>
        <strain evidence="4">S-RSF-IL-03</strain>
    </source>
</reference>
<dbReference type="GO" id="GO:0000160">
    <property type="term" value="P:phosphorelay signal transduction system"/>
    <property type="evidence" value="ECO:0007669"/>
    <property type="project" value="InterPro"/>
</dbReference>
<dbReference type="Gene3D" id="3.40.50.2300">
    <property type="match status" value="1"/>
</dbReference>
<evidence type="ECO:0000256" key="2">
    <source>
        <dbReference type="PROSITE-ProRule" id="PRU00169"/>
    </source>
</evidence>
<dbReference type="EMBL" id="JABFRW010000164">
    <property type="protein sequence ID" value="NOT35019.1"/>
    <property type="molecule type" value="Genomic_DNA"/>
</dbReference>
<organism evidence="4 5">
    <name type="scientific">Eiseniibacteriota bacterium</name>
    <dbReference type="NCBI Taxonomy" id="2212470"/>
    <lineage>
        <taxon>Bacteria</taxon>
        <taxon>Candidatus Eiseniibacteriota</taxon>
    </lineage>
</organism>
<dbReference type="InterPro" id="IPR011006">
    <property type="entry name" value="CheY-like_superfamily"/>
</dbReference>
<dbReference type="AlphaFoldDB" id="A0A849T128"/>
<protein>
    <submittedName>
        <fullName evidence="4">Response regulator</fullName>
    </submittedName>
</protein>
<dbReference type="SMART" id="SM00448">
    <property type="entry name" value="REC"/>
    <property type="match status" value="1"/>
</dbReference>
<feature type="domain" description="Response regulatory" evidence="3">
    <location>
        <begin position="3"/>
        <end position="128"/>
    </location>
</feature>
<accession>A0A849T128</accession>
<feature type="modified residue" description="4-aspartylphosphate" evidence="2">
    <location>
        <position position="53"/>
    </location>
</feature>
<dbReference type="PANTHER" id="PTHR44591">
    <property type="entry name" value="STRESS RESPONSE REGULATOR PROTEIN 1"/>
    <property type="match status" value="1"/>
</dbReference>
<dbReference type="SUPFAM" id="SSF52172">
    <property type="entry name" value="CheY-like"/>
    <property type="match status" value="1"/>
</dbReference>
<evidence type="ECO:0000256" key="1">
    <source>
        <dbReference type="ARBA" id="ARBA00022553"/>
    </source>
</evidence>
<gene>
    <name evidence="4" type="ORF">HOP12_12765</name>
</gene>
<sequence length="133" mass="14807">MNRIVVVEDDRNNADFFERLLSRKLGCEVLIAQRPEDLFEACANGDVGVVLMDVSLEQWTFEGSPVSGIQLCRLLRSNPDTAAIPIVLATAHAMHGDAERLLEESGANEYVSKPIADVARFVERIRHWMARAA</sequence>
<proteinExistence type="predicted"/>
<evidence type="ECO:0000313" key="5">
    <source>
        <dbReference type="Proteomes" id="UP000580839"/>
    </source>
</evidence>
<dbReference type="PANTHER" id="PTHR44591:SF23">
    <property type="entry name" value="CHEY SUBFAMILY"/>
    <property type="match status" value="1"/>
</dbReference>
<evidence type="ECO:0000259" key="3">
    <source>
        <dbReference type="PROSITE" id="PS50110"/>
    </source>
</evidence>
<dbReference type="InterPro" id="IPR050595">
    <property type="entry name" value="Bact_response_regulator"/>
</dbReference>
<dbReference type="Proteomes" id="UP000580839">
    <property type="component" value="Unassembled WGS sequence"/>
</dbReference>
<dbReference type="PROSITE" id="PS50110">
    <property type="entry name" value="RESPONSE_REGULATORY"/>
    <property type="match status" value="1"/>
</dbReference>
<dbReference type="Pfam" id="PF00072">
    <property type="entry name" value="Response_reg"/>
    <property type="match status" value="1"/>
</dbReference>
<comment type="caution">
    <text evidence="4">The sequence shown here is derived from an EMBL/GenBank/DDBJ whole genome shotgun (WGS) entry which is preliminary data.</text>
</comment>
<name>A0A849T128_UNCEI</name>